<name>A0A1Y1IKZ0_KLENI</name>
<keyword evidence="2" id="KW-1185">Reference proteome</keyword>
<evidence type="ECO:0000313" key="1">
    <source>
        <dbReference type="EMBL" id="GAQ91363.1"/>
    </source>
</evidence>
<dbReference type="AlphaFoldDB" id="A0A1Y1IKZ0"/>
<proteinExistence type="predicted"/>
<dbReference type="Proteomes" id="UP000054558">
    <property type="component" value="Unassembled WGS sequence"/>
</dbReference>
<reference evidence="1 2" key="1">
    <citation type="journal article" date="2014" name="Nat. Commun.">
        <title>Klebsormidium flaccidum genome reveals primary factors for plant terrestrial adaptation.</title>
        <authorList>
            <person name="Hori K."/>
            <person name="Maruyama F."/>
            <person name="Fujisawa T."/>
            <person name="Togashi T."/>
            <person name="Yamamoto N."/>
            <person name="Seo M."/>
            <person name="Sato S."/>
            <person name="Yamada T."/>
            <person name="Mori H."/>
            <person name="Tajima N."/>
            <person name="Moriyama T."/>
            <person name="Ikeuchi M."/>
            <person name="Watanabe M."/>
            <person name="Wada H."/>
            <person name="Kobayashi K."/>
            <person name="Saito M."/>
            <person name="Masuda T."/>
            <person name="Sasaki-Sekimoto Y."/>
            <person name="Mashiguchi K."/>
            <person name="Awai K."/>
            <person name="Shimojima M."/>
            <person name="Masuda S."/>
            <person name="Iwai M."/>
            <person name="Nobusawa T."/>
            <person name="Narise T."/>
            <person name="Kondo S."/>
            <person name="Saito H."/>
            <person name="Sato R."/>
            <person name="Murakawa M."/>
            <person name="Ihara Y."/>
            <person name="Oshima-Yamada Y."/>
            <person name="Ohtaka K."/>
            <person name="Satoh M."/>
            <person name="Sonobe K."/>
            <person name="Ishii M."/>
            <person name="Ohtani R."/>
            <person name="Kanamori-Sato M."/>
            <person name="Honoki R."/>
            <person name="Miyazaki D."/>
            <person name="Mochizuki H."/>
            <person name="Umetsu J."/>
            <person name="Higashi K."/>
            <person name="Shibata D."/>
            <person name="Kamiya Y."/>
            <person name="Sato N."/>
            <person name="Nakamura Y."/>
            <person name="Tabata S."/>
            <person name="Ida S."/>
            <person name="Kurokawa K."/>
            <person name="Ohta H."/>
        </authorList>
    </citation>
    <scope>NUCLEOTIDE SEQUENCE [LARGE SCALE GENOMIC DNA]</scope>
    <source>
        <strain evidence="1 2">NIES-2285</strain>
    </source>
</reference>
<organism evidence="1 2">
    <name type="scientific">Klebsormidium nitens</name>
    <name type="common">Green alga</name>
    <name type="synonym">Ulothrix nitens</name>
    <dbReference type="NCBI Taxonomy" id="105231"/>
    <lineage>
        <taxon>Eukaryota</taxon>
        <taxon>Viridiplantae</taxon>
        <taxon>Streptophyta</taxon>
        <taxon>Klebsormidiophyceae</taxon>
        <taxon>Klebsormidiales</taxon>
        <taxon>Klebsormidiaceae</taxon>
        <taxon>Klebsormidium</taxon>
    </lineage>
</organism>
<sequence length="226" mass="25935">MLRLKSSNAVAFLTEHVVEEANLSYKEGQSLVDELELDQMIQVADRLAELEEEWPSFVSEGGPHVRIADEYPWRFNLENTSLSKETLHGAGLPPDVANGVHVLRGEPDLIHCMGLLSEVVEAQVREQLLRRRKREVLRALQEAGFEQRSVPHQESIDKYVQDPDTITLDEVLLQQKLAWDKEVAMRKQLELEAKERAKRLELEARDRAEKVALERQATSKMHTPTR</sequence>
<protein>
    <submittedName>
        <fullName evidence="1">Uncharacterized protein</fullName>
    </submittedName>
</protein>
<evidence type="ECO:0000313" key="2">
    <source>
        <dbReference type="Proteomes" id="UP000054558"/>
    </source>
</evidence>
<gene>
    <name evidence="1" type="ORF">KFL_007720050</name>
</gene>
<accession>A0A1Y1IKZ0</accession>
<dbReference type="EMBL" id="DF237721">
    <property type="protein sequence ID" value="GAQ91363.1"/>
    <property type="molecule type" value="Genomic_DNA"/>
</dbReference>